<feature type="region of interest" description="Disordered" evidence="7">
    <location>
        <begin position="559"/>
        <end position="588"/>
    </location>
</feature>
<keyword evidence="10" id="KW-1185">Reference proteome</keyword>
<reference evidence="9 10" key="1">
    <citation type="submission" date="2020-09" db="EMBL/GenBank/DDBJ databases">
        <title>Paenibacillus sp. strain PR3 16S rRNA gene Genome sequencing and assembly.</title>
        <authorList>
            <person name="Kim J."/>
        </authorList>
    </citation>
    <scope>NUCLEOTIDE SEQUENCE [LARGE SCALE GENOMIC DNA]</scope>
    <source>
        <strain evidence="9 10">PR3</strain>
    </source>
</reference>
<dbReference type="InterPro" id="IPR016156">
    <property type="entry name" value="FAD/NAD-linked_Rdtase_dimer_sf"/>
</dbReference>
<dbReference type="InterPro" id="IPR036188">
    <property type="entry name" value="FAD/NAD-bd_sf"/>
</dbReference>
<dbReference type="Pfam" id="PF00581">
    <property type="entry name" value="Rhodanese"/>
    <property type="match status" value="1"/>
</dbReference>
<dbReference type="SUPFAM" id="SSF52821">
    <property type="entry name" value="Rhodanese/Cell cycle control phosphatase"/>
    <property type="match status" value="1"/>
</dbReference>
<keyword evidence="4" id="KW-0274">FAD</keyword>
<dbReference type="PRINTS" id="PR00368">
    <property type="entry name" value="FADPNR"/>
</dbReference>
<evidence type="ECO:0000256" key="4">
    <source>
        <dbReference type="ARBA" id="ARBA00022827"/>
    </source>
</evidence>
<dbReference type="Gene3D" id="3.30.110.40">
    <property type="entry name" value="TusA-like domain"/>
    <property type="match status" value="1"/>
</dbReference>
<dbReference type="SUPFAM" id="SSF64307">
    <property type="entry name" value="SirA-like"/>
    <property type="match status" value="1"/>
</dbReference>
<dbReference type="InterPro" id="IPR001455">
    <property type="entry name" value="TusA-like"/>
</dbReference>
<dbReference type="Gene3D" id="3.40.250.10">
    <property type="entry name" value="Rhodanese-like domain"/>
    <property type="match status" value="1"/>
</dbReference>
<gene>
    <name evidence="9" type="ORF">H8B09_22915</name>
</gene>
<dbReference type="PANTHER" id="PTHR43429">
    <property type="entry name" value="PYRIDINE NUCLEOTIDE-DISULFIDE OXIDOREDUCTASE DOMAIN-CONTAINING"/>
    <property type="match status" value="1"/>
</dbReference>
<proteinExistence type="inferred from homology"/>
<keyword evidence="6" id="KW-0676">Redox-active center</keyword>
<dbReference type="RefSeq" id="WP_191205932.1">
    <property type="nucleotide sequence ID" value="NZ_JACXZA010000006.1"/>
</dbReference>
<dbReference type="InterPro" id="IPR023753">
    <property type="entry name" value="FAD/NAD-binding_dom"/>
</dbReference>
<organism evidence="9 10">
    <name type="scientific">Paenibacillus terricola</name>
    <dbReference type="NCBI Taxonomy" id="2763503"/>
    <lineage>
        <taxon>Bacteria</taxon>
        <taxon>Bacillati</taxon>
        <taxon>Bacillota</taxon>
        <taxon>Bacilli</taxon>
        <taxon>Bacillales</taxon>
        <taxon>Paenibacillaceae</taxon>
        <taxon>Paenibacillus</taxon>
    </lineage>
</organism>
<dbReference type="Gene3D" id="3.40.1260.10">
    <property type="entry name" value="DsrEFH-like"/>
    <property type="match status" value="1"/>
</dbReference>
<evidence type="ECO:0000313" key="10">
    <source>
        <dbReference type="Proteomes" id="UP000609346"/>
    </source>
</evidence>
<name>A0ABR8N0B6_9BACL</name>
<dbReference type="Pfam" id="PF01206">
    <property type="entry name" value="TusA"/>
    <property type="match status" value="1"/>
</dbReference>
<dbReference type="InterPro" id="IPR050260">
    <property type="entry name" value="FAD-bd_OxRdtase"/>
</dbReference>
<dbReference type="PROSITE" id="PS50206">
    <property type="entry name" value="RHODANESE_3"/>
    <property type="match status" value="1"/>
</dbReference>
<dbReference type="EMBL" id="JACXZA010000006">
    <property type="protein sequence ID" value="MBD3921639.1"/>
    <property type="molecule type" value="Genomic_DNA"/>
</dbReference>
<evidence type="ECO:0000313" key="9">
    <source>
        <dbReference type="EMBL" id="MBD3921639.1"/>
    </source>
</evidence>
<comment type="cofactor">
    <cofactor evidence="1">
        <name>FAD</name>
        <dbReference type="ChEBI" id="CHEBI:57692"/>
    </cofactor>
</comment>
<feature type="domain" description="Rhodanese" evidence="8">
    <location>
        <begin position="468"/>
        <end position="555"/>
    </location>
</feature>
<evidence type="ECO:0000256" key="6">
    <source>
        <dbReference type="ARBA" id="ARBA00023284"/>
    </source>
</evidence>
<dbReference type="CDD" id="cd01524">
    <property type="entry name" value="RHOD_Pyr_redox"/>
    <property type="match status" value="1"/>
</dbReference>
<dbReference type="Pfam" id="PF07992">
    <property type="entry name" value="Pyr_redox_2"/>
    <property type="match status" value="1"/>
</dbReference>
<dbReference type="SUPFAM" id="SSF75169">
    <property type="entry name" value="DsrEFH-like"/>
    <property type="match status" value="1"/>
</dbReference>
<evidence type="ECO:0000259" key="8">
    <source>
        <dbReference type="PROSITE" id="PS50206"/>
    </source>
</evidence>
<dbReference type="SUPFAM" id="SSF55424">
    <property type="entry name" value="FAD/NAD-linked reductases, dimerisation (C-terminal) domain"/>
    <property type="match status" value="1"/>
</dbReference>
<comment type="caution">
    <text evidence="9">The sequence shown here is derived from an EMBL/GenBank/DDBJ whole genome shotgun (WGS) entry which is preliminary data.</text>
</comment>
<dbReference type="SUPFAM" id="SSF51905">
    <property type="entry name" value="FAD/NAD(P)-binding domain"/>
    <property type="match status" value="1"/>
</dbReference>
<comment type="similarity">
    <text evidence="2">Belongs to the class-III pyridine nucleotide-disulfide oxidoreductase family.</text>
</comment>
<dbReference type="Pfam" id="PF02852">
    <property type="entry name" value="Pyr_redox_dim"/>
    <property type="match status" value="1"/>
</dbReference>
<dbReference type="InterPro" id="IPR001763">
    <property type="entry name" value="Rhodanese-like_dom"/>
</dbReference>
<dbReference type="InterPro" id="IPR036873">
    <property type="entry name" value="Rhodanese-like_dom_sf"/>
</dbReference>
<dbReference type="InterPro" id="IPR004099">
    <property type="entry name" value="Pyr_nucl-diS_OxRdtase_dimer"/>
</dbReference>
<dbReference type="InterPro" id="IPR036868">
    <property type="entry name" value="TusA-like_sf"/>
</dbReference>
<accession>A0ABR8N0B6</accession>
<protein>
    <submittedName>
        <fullName evidence="9">FAD-dependent oxidoreductase</fullName>
    </submittedName>
</protein>
<dbReference type="Pfam" id="PF13686">
    <property type="entry name" value="DrsE_2"/>
    <property type="match status" value="1"/>
</dbReference>
<sequence length="857" mass="91862">MSKSQRVVIVGGVAGGASAAARLRRLDEHAEIIMLEKGEHISFANCGLPYHIGGTIQDRGKLLVQTPQAMRKRFGIDVRTESEATAINTTKHEVTVRQADGSTYTLSYDSLVLSPGAKPRRPAIEGLDSCRSVYSLRSLRDMDRIMSHLDENPTQRAVVIGGGFIGVETAENLRDRGMNVTLVQSGPHILAPFDSEMAVLLEQEMEHRGVTLDLNVSVKRMREQDNGEMVLTLTDGTELRAGIVLLATGVKPDTSFLSGSGISLGADGHIMVDHQMRTNVANVYAVGDAVMTTHRITGQHTAIPLAGPANKQGRIVADVISGLPTTYKGTQGTSIVKVFELTGASTGLHARELNRLGIPFHAVHLHPQPHASYYPGGSPMSLKLLFRQDGRVLGAQAVGYSGVDKRIDVIATIIRLGGSVSDLTELELAYAPPYSSAKDPVNMAGYMAENVLNGMTDVYHTEHLAERDTASTMLIDVRTPLEFGNGSIPGAVNIPVDELRDRLSELDESKTIWVFCQVGLRGYTASRILAQRGFRVRNLSGGYRTYKATLFKPKKPVQTVASGTPNIGGGTSTSGINKPDSKSSSPAEKGAVFSMINGTSAAKPTGTTSTEKLDACGLCCPGPLIQVKERIDRLADSSTLEVTATDPGFYEDIRAWCEMTGNELLNIQKEAGTIRASIRKGLASAAVDLAMANTAAGVSGNKDGATFIVFDGSLDKAIASFILANGAAAAGKKVTMFFTFWGLNMLRKSSPPSVHKTVVERMFGWMMPRGSKKLPLSTMQMMGIGPKMIRAVMKSKNIDSLEQLMESAIRQGVEIVACSMSMDVMGIKREELIDGISVGGVGYYLGQANKAGTNLFI</sequence>
<dbReference type="Proteomes" id="UP000609346">
    <property type="component" value="Unassembled WGS sequence"/>
</dbReference>
<dbReference type="InterPro" id="IPR032836">
    <property type="entry name" value="DsrE2-like"/>
</dbReference>
<evidence type="ECO:0000256" key="2">
    <source>
        <dbReference type="ARBA" id="ARBA00009130"/>
    </source>
</evidence>
<evidence type="ECO:0000256" key="3">
    <source>
        <dbReference type="ARBA" id="ARBA00022630"/>
    </source>
</evidence>
<evidence type="ECO:0000256" key="7">
    <source>
        <dbReference type="SAM" id="MobiDB-lite"/>
    </source>
</evidence>
<dbReference type="Gene3D" id="3.50.50.60">
    <property type="entry name" value="FAD/NAD(P)-binding domain"/>
    <property type="match status" value="2"/>
</dbReference>
<dbReference type="InterPro" id="IPR027396">
    <property type="entry name" value="DsrEFH-like"/>
</dbReference>
<dbReference type="SMART" id="SM00450">
    <property type="entry name" value="RHOD"/>
    <property type="match status" value="1"/>
</dbReference>
<keyword evidence="5" id="KW-0560">Oxidoreductase</keyword>
<keyword evidence="3" id="KW-0285">Flavoprotein</keyword>
<dbReference type="PRINTS" id="PR00411">
    <property type="entry name" value="PNDRDTASEI"/>
</dbReference>
<dbReference type="PANTHER" id="PTHR43429:SF1">
    <property type="entry name" value="NAD(P)H SULFUR OXIDOREDUCTASE (COA-DEPENDENT)"/>
    <property type="match status" value="1"/>
</dbReference>
<evidence type="ECO:0000256" key="5">
    <source>
        <dbReference type="ARBA" id="ARBA00023002"/>
    </source>
</evidence>
<evidence type="ECO:0000256" key="1">
    <source>
        <dbReference type="ARBA" id="ARBA00001974"/>
    </source>
</evidence>